<keyword evidence="2" id="KW-1043">Host membrane</keyword>
<dbReference type="EMBL" id="UGTW01000001">
    <property type="protein sequence ID" value="SUC16459.1"/>
    <property type="molecule type" value="Genomic_DNA"/>
</dbReference>
<feature type="coiled-coil region" evidence="5">
    <location>
        <begin position="325"/>
        <end position="364"/>
    </location>
</feature>
<evidence type="ECO:0000256" key="7">
    <source>
        <dbReference type="SAM" id="Phobius"/>
    </source>
</evidence>
<gene>
    <name evidence="9" type="primary">bipB</name>
    <name evidence="9" type="ORF">NCTC10376_02357</name>
</gene>
<protein>
    <submittedName>
        <fullName evidence="9">Cell invasion protein</fullName>
    </submittedName>
</protein>
<dbReference type="Pfam" id="PF04888">
    <property type="entry name" value="SseC"/>
    <property type="match status" value="1"/>
</dbReference>
<comment type="similarity">
    <text evidence="4">Belongs to the SctE/SipB/YopB family.</text>
</comment>
<dbReference type="Proteomes" id="UP000254331">
    <property type="component" value="Unassembled WGS sequence"/>
</dbReference>
<name>A0A379FA28_PROVU</name>
<keyword evidence="7" id="KW-0812">Transmembrane</keyword>
<evidence type="ECO:0000256" key="3">
    <source>
        <dbReference type="ARBA" id="ARBA00023026"/>
    </source>
</evidence>
<evidence type="ECO:0000313" key="9">
    <source>
        <dbReference type="EMBL" id="SUC16459.1"/>
    </source>
</evidence>
<evidence type="ECO:0000313" key="10">
    <source>
        <dbReference type="Proteomes" id="UP000254331"/>
    </source>
</evidence>
<keyword evidence="7" id="KW-1133">Transmembrane helix</keyword>
<feature type="transmembrane region" description="Helical" evidence="7">
    <location>
        <begin position="439"/>
        <end position="462"/>
    </location>
</feature>
<dbReference type="RefSeq" id="WP_115370662.1">
    <property type="nucleotide sequence ID" value="NZ_UGTW01000001.1"/>
</dbReference>
<dbReference type="GO" id="GO:0033644">
    <property type="term" value="C:host cell membrane"/>
    <property type="evidence" value="ECO:0007669"/>
    <property type="project" value="UniProtKB-SubCell"/>
</dbReference>
<proteinExistence type="inferred from homology"/>
<feature type="compositionally biased region" description="Basic and acidic residues" evidence="6">
    <location>
        <begin position="128"/>
        <end position="144"/>
    </location>
</feature>
<keyword evidence="5" id="KW-0175">Coiled coil</keyword>
<keyword evidence="3" id="KW-0843">Virulence</keyword>
<dbReference type="InterPro" id="IPR006972">
    <property type="entry name" value="BipB-like_C"/>
</dbReference>
<evidence type="ECO:0000256" key="4">
    <source>
        <dbReference type="ARBA" id="ARBA00035640"/>
    </source>
</evidence>
<dbReference type="AlphaFoldDB" id="A0A379FA28"/>
<reference evidence="9 10" key="1">
    <citation type="submission" date="2018-06" db="EMBL/GenBank/DDBJ databases">
        <authorList>
            <consortium name="Pathogen Informatics"/>
            <person name="Doyle S."/>
        </authorList>
    </citation>
    <scope>NUCLEOTIDE SEQUENCE [LARGE SCALE GENOMIC DNA]</scope>
    <source>
        <strain evidence="9 10">NCTC10376</strain>
    </source>
</reference>
<comment type="subcellular location">
    <subcellularLocation>
        <location evidence="1">Host membrane</location>
        <topology evidence="1">Multi-pass membrane protein</topology>
    </subcellularLocation>
</comment>
<evidence type="ECO:0000259" key="8">
    <source>
        <dbReference type="Pfam" id="PF04888"/>
    </source>
</evidence>
<keyword evidence="7" id="KW-0472">Membrane</keyword>
<evidence type="ECO:0000256" key="2">
    <source>
        <dbReference type="ARBA" id="ARBA00022870"/>
    </source>
</evidence>
<evidence type="ECO:0000256" key="5">
    <source>
        <dbReference type="SAM" id="Coils"/>
    </source>
</evidence>
<feature type="domain" description="Translocator protein BipB-like C-terminal" evidence="8">
    <location>
        <begin position="386"/>
        <end position="727"/>
    </location>
</feature>
<evidence type="ECO:0000256" key="6">
    <source>
        <dbReference type="SAM" id="MobiDB-lite"/>
    </source>
</evidence>
<feature type="region of interest" description="Disordered" evidence="6">
    <location>
        <begin position="128"/>
        <end position="156"/>
    </location>
</feature>
<sequence length="738" mass="83091">MIKVNNESTTLSTPLVSKEVDKVTQDTVQQAQRINSASEQIVASQLKEKENNFTAPSLRVPLEQKKNSQRINIKDDAQYKINAFSQQNTKKNRNFIDNNKFELGEMILSNTHNEDKKSNILANEKHLYDPTDTDKTNISQEKKLSSVTSNPTLPKNKKSNKDYDFLFLQLSYQNVIHQNVLENIKEPDKLDYYIDKLNKLSKGIDGLKDQIKPVLDEIKNNKEAYVDYWMEVYNQIKSNKFQTAGEVISFLKNNTIPSSLINELLSGKIKSKGDMEKLLEKTFPFLTLPDDISKLSLDEIDSLYEKLSSFFDNVFKYMPCVSVNEEKITSHKDELKALINKKENESIKKQLEQIKETYRTLTISQSSLELEIMSDSLSGMALLTFLLAKTRELTLKVMLQRSESEQKLFDEMREVTEKSLKEKIEEQKAQIKKQEEIQFWAGIGLKILGGLLALVAGIASIFTAGASMALMAVAVTLFVVDIALTVADEVYQAIHDKSFMDEIMQPISDAIMTAIDKIVGFLTDVINSTLDGLKGLGIDKKIIEEMKNAMQDKLKMALKILITAILFVGAIALSFIIGPAVKGLTNVANKIVNQQIRDTLKRVLHDALEAMMGKMIKEIIVQVFEEAMEKINKLLAKDISKKASVMLNRSVVASKLVNSTATNAVNIYSSVISAKILQSMADSKKLEAILNLIQKLMEKIMESYHENVDTITEILKNMSTSSSISNKAKSDMIKSISI</sequence>
<feature type="transmembrane region" description="Helical" evidence="7">
    <location>
        <begin position="556"/>
        <end position="577"/>
    </location>
</feature>
<feature type="transmembrane region" description="Helical" evidence="7">
    <location>
        <begin position="468"/>
        <end position="487"/>
    </location>
</feature>
<evidence type="ECO:0000256" key="1">
    <source>
        <dbReference type="ARBA" id="ARBA00004301"/>
    </source>
</evidence>
<organism evidence="9 10">
    <name type="scientific">Proteus vulgaris</name>
    <dbReference type="NCBI Taxonomy" id="585"/>
    <lineage>
        <taxon>Bacteria</taxon>
        <taxon>Pseudomonadati</taxon>
        <taxon>Pseudomonadota</taxon>
        <taxon>Gammaproteobacteria</taxon>
        <taxon>Enterobacterales</taxon>
        <taxon>Morganellaceae</taxon>
        <taxon>Proteus</taxon>
    </lineage>
</organism>
<accession>A0A379FA28</accession>